<dbReference type="Gene3D" id="3.90.120.10">
    <property type="entry name" value="DNA Methylase, subunit A, domain 2"/>
    <property type="match status" value="1"/>
</dbReference>
<dbReference type="GO" id="GO:0008168">
    <property type="term" value="F:methyltransferase activity"/>
    <property type="evidence" value="ECO:0007669"/>
    <property type="project" value="UniProtKB-KW"/>
</dbReference>
<dbReference type="Proteomes" id="UP001524318">
    <property type="component" value="Unassembled WGS sequence"/>
</dbReference>
<sequence length="509" mass="57935">MKDAEPSRSNLPIPVIDLFAGPGGLNEGFSSIGEDEDKPIFRTVGSFEMESNAVSTLTLRSAYRSLKRSGRVPQAYYDYISGKTSRQTFEEHEEVAVALAEARQHVHRVELGKKTRDEVDAKIASALEAVRADEQGDWILIGGPPCQAYSLAGRSRRTNDVQFAFDHKHFLYEEYLHIIERFRPAVFVMENVKGLLSSTNNGVGMFSQILHDLRHPNPDLRYEIRSLVVDEEPHKLRPRDFVIPAEKYGIPQKRHRIILLGIRSDVVERTDRTVLEEASPVTVRDAVGDLPRCRSRISPAKLDSDEAWVALRNEAVAMRYESVEDTKSEDFTVIKDAHEVNTAVKTYREWVEDSRVTSPLQHKSRSHMGTDIQRYAHLAWKAETLGKSPKFTDLPEDLLPNHKNIGKDNTPFMDRFRVQVWDSPSTTIVSHISKDGHYYIHPDETQMRSLTVREAARLQTFPDNYFFEGSRTMQFHQVGNAVPPLLARFIAEKVVETLRLNIDKDVSGS</sequence>
<gene>
    <name evidence="8" type="ORF">NFC73_11525</name>
</gene>
<dbReference type="NCBIfam" id="TIGR00675">
    <property type="entry name" value="dcm"/>
    <property type="match status" value="1"/>
</dbReference>
<comment type="similarity">
    <text evidence="6 7">Belongs to the class I-like SAM-binding methyltransferase superfamily. C5-methyltransferase family.</text>
</comment>
<evidence type="ECO:0000256" key="2">
    <source>
        <dbReference type="ARBA" id="ARBA00022603"/>
    </source>
</evidence>
<organism evidence="8 9">
    <name type="scientific">Pseudarthrobacter humi</name>
    <dbReference type="NCBI Taxonomy" id="2952523"/>
    <lineage>
        <taxon>Bacteria</taxon>
        <taxon>Bacillati</taxon>
        <taxon>Actinomycetota</taxon>
        <taxon>Actinomycetes</taxon>
        <taxon>Micrococcales</taxon>
        <taxon>Micrococcaceae</taxon>
        <taxon>Pseudarthrobacter</taxon>
    </lineage>
</organism>
<keyword evidence="5" id="KW-0680">Restriction system</keyword>
<reference evidence="8 9" key="1">
    <citation type="submission" date="2022-06" db="EMBL/GenBank/DDBJ databases">
        <title>Pseudarthrobacter sp. strain RMG13 Genome sequencing and assembly.</title>
        <authorList>
            <person name="Kim I."/>
        </authorList>
    </citation>
    <scope>NUCLEOTIDE SEQUENCE [LARGE SCALE GENOMIC DNA]</scope>
    <source>
        <strain evidence="8 9">RMG13</strain>
    </source>
</reference>
<dbReference type="SUPFAM" id="SSF53335">
    <property type="entry name" value="S-adenosyl-L-methionine-dependent methyltransferases"/>
    <property type="match status" value="1"/>
</dbReference>
<dbReference type="RefSeq" id="WP_254750310.1">
    <property type="nucleotide sequence ID" value="NZ_JANCLV010000007.1"/>
</dbReference>
<dbReference type="InterPro" id="IPR001525">
    <property type="entry name" value="C5_MeTfrase"/>
</dbReference>
<proteinExistence type="inferred from homology"/>
<evidence type="ECO:0000256" key="3">
    <source>
        <dbReference type="ARBA" id="ARBA00022679"/>
    </source>
</evidence>
<evidence type="ECO:0000256" key="7">
    <source>
        <dbReference type="RuleBase" id="RU000416"/>
    </source>
</evidence>
<dbReference type="PANTHER" id="PTHR10629">
    <property type="entry name" value="CYTOSINE-SPECIFIC METHYLTRANSFERASE"/>
    <property type="match status" value="1"/>
</dbReference>
<evidence type="ECO:0000256" key="5">
    <source>
        <dbReference type="ARBA" id="ARBA00022747"/>
    </source>
</evidence>
<evidence type="ECO:0000313" key="9">
    <source>
        <dbReference type="Proteomes" id="UP001524318"/>
    </source>
</evidence>
<evidence type="ECO:0000256" key="6">
    <source>
        <dbReference type="PROSITE-ProRule" id="PRU01016"/>
    </source>
</evidence>
<name>A0ABT1LPG6_9MICC</name>
<dbReference type="Pfam" id="PF00145">
    <property type="entry name" value="DNA_methylase"/>
    <property type="match status" value="1"/>
</dbReference>
<keyword evidence="4 6" id="KW-0949">S-adenosyl-L-methionine</keyword>
<feature type="active site" evidence="6">
    <location>
        <position position="146"/>
    </location>
</feature>
<comment type="caution">
    <text evidence="8">The sequence shown here is derived from an EMBL/GenBank/DDBJ whole genome shotgun (WGS) entry which is preliminary data.</text>
</comment>
<keyword evidence="2 6" id="KW-0489">Methyltransferase</keyword>
<dbReference type="InterPro" id="IPR050390">
    <property type="entry name" value="C5-Methyltransferase"/>
</dbReference>
<dbReference type="PROSITE" id="PS51679">
    <property type="entry name" value="SAM_MT_C5"/>
    <property type="match status" value="1"/>
</dbReference>
<dbReference type="GO" id="GO:0032259">
    <property type="term" value="P:methylation"/>
    <property type="evidence" value="ECO:0007669"/>
    <property type="project" value="UniProtKB-KW"/>
</dbReference>
<dbReference type="EMBL" id="JANCLV010000007">
    <property type="protein sequence ID" value="MCP9000352.1"/>
    <property type="molecule type" value="Genomic_DNA"/>
</dbReference>
<evidence type="ECO:0000256" key="4">
    <source>
        <dbReference type="ARBA" id="ARBA00022691"/>
    </source>
</evidence>
<accession>A0ABT1LPG6</accession>
<keyword evidence="3 6" id="KW-0808">Transferase</keyword>
<dbReference type="InterPro" id="IPR029063">
    <property type="entry name" value="SAM-dependent_MTases_sf"/>
</dbReference>
<keyword evidence="9" id="KW-1185">Reference proteome</keyword>
<dbReference type="Gene3D" id="3.40.50.150">
    <property type="entry name" value="Vaccinia Virus protein VP39"/>
    <property type="match status" value="1"/>
</dbReference>
<dbReference type="EC" id="2.1.1.37" evidence="1"/>
<evidence type="ECO:0000313" key="8">
    <source>
        <dbReference type="EMBL" id="MCP9000352.1"/>
    </source>
</evidence>
<dbReference type="PANTHER" id="PTHR10629:SF52">
    <property type="entry name" value="DNA (CYTOSINE-5)-METHYLTRANSFERASE 1"/>
    <property type="match status" value="1"/>
</dbReference>
<protein>
    <recommendedName>
        <fullName evidence="1">DNA (cytosine-5-)-methyltransferase</fullName>
        <ecNumber evidence="1">2.1.1.37</ecNumber>
    </recommendedName>
</protein>
<dbReference type="PRINTS" id="PR00105">
    <property type="entry name" value="C5METTRFRASE"/>
</dbReference>
<evidence type="ECO:0000256" key="1">
    <source>
        <dbReference type="ARBA" id="ARBA00011975"/>
    </source>
</evidence>